<dbReference type="PATRIC" id="fig|1299334.3.peg.2647"/>
<evidence type="ECO:0000313" key="1">
    <source>
        <dbReference type="EMBL" id="EUA56500.1"/>
    </source>
</evidence>
<dbReference type="EMBL" id="JAOB01000029">
    <property type="protein sequence ID" value="EUA56500.1"/>
    <property type="molecule type" value="Genomic_DNA"/>
</dbReference>
<comment type="caution">
    <text evidence="1">The sequence shown here is derived from an EMBL/GenBank/DDBJ whole genome shotgun (WGS) entry which is preliminary data.</text>
</comment>
<sequence length="51" mass="5243">MRILSALPAARRVSETGVHLAQGGSTLAGLIAVTGQPGKPTRWRCDAGSAR</sequence>
<dbReference type="AlphaFoldDB" id="X8CML8"/>
<protein>
    <submittedName>
        <fullName evidence="1">Putative cation-transporting ATPase I domain protein</fullName>
    </submittedName>
</protein>
<accession>X8CML8</accession>
<organism evidence="1">
    <name type="scientific">Mycobacterium xenopi 4042</name>
    <dbReference type="NCBI Taxonomy" id="1299334"/>
    <lineage>
        <taxon>Bacteria</taxon>
        <taxon>Bacillati</taxon>
        <taxon>Actinomycetota</taxon>
        <taxon>Actinomycetes</taxon>
        <taxon>Mycobacteriales</taxon>
        <taxon>Mycobacteriaceae</taxon>
        <taxon>Mycobacterium</taxon>
    </lineage>
</organism>
<proteinExistence type="predicted"/>
<gene>
    <name evidence="1" type="ORF">I553_8548</name>
</gene>
<reference evidence="1" key="1">
    <citation type="submission" date="2014-01" db="EMBL/GenBank/DDBJ databases">
        <authorList>
            <person name="Brown-Elliot B."/>
            <person name="Wallace R."/>
            <person name="Lenaerts A."/>
            <person name="Ordway D."/>
            <person name="DeGroote M.A."/>
            <person name="Parker T."/>
            <person name="Sizemore C."/>
            <person name="Tallon L.J."/>
            <person name="Sadzewicz L.K."/>
            <person name="Sengamalay N."/>
            <person name="Fraser C.M."/>
            <person name="Hine E."/>
            <person name="Shefchek K.A."/>
            <person name="Das S.P."/>
            <person name="Tettelin H."/>
        </authorList>
    </citation>
    <scope>NUCLEOTIDE SEQUENCE [LARGE SCALE GENOMIC DNA]</scope>
    <source>
        <strain evidence="1">4042</strain>
    </source>
</reference>
<name>X8CML8_MYCXE</name>